<dbReference type="Pfam" id="PF01556">
    <property type="entry name" value="DnaJ_C"/>
    <property type="match status" value="1"/>
</dbReference>
<gene>
    <name evidence="4" type="ORF">EDC14_103740</name>
</gene>
<dbReference type="PROSITE" id="PS50076">
    <property type="entry name" value="DNAJ_2"/>
    <property type="match status" value="1"/>
</dbReference>
<dbReference type="Gene3D" id="2.60.260.20">
    <property type="entry name" value="Urease metallochaperone UreE, N-terminal domain"/>
    <property type="match status" value="2"/>
</dbReference>
<dbReference type="GO" id="GO:0003677">
    <property type="term" value="F:DNA binding"/>
    <property type="evidence" value="ECO:0007669"/>
    <property type="project" value="UniProtKB-KW"/>
</dbReference>
<keyword evidence="1" id="KW-0235">DNA replication</keyword>
<dbReference type="SMART" id="SM00271">
    <property type="entry name" value="DnaJ"/>
    <property type="match status" value="1"/>
</dbReference>
<dbReference type="FunFam" id="2.60.260.20:FF:000013">
    <property type="entry name" value="DnaJ subfamily B member 11"/>
    <property type="match status" value="1"/>
</dbReference>
<evidence type="ECO:0000259" key="3">
    <source>
        <dbReference type="PROSITE" id="PS50076"/>
    </source>
</evidence>
<reference evidence="4 5" key="1">
    <citation type="submission" date="2019-03" db="EMBL/GenBank/DDBJ databases">
        <title>Genomic Encyclopedia of Type Strains, Phase IV (KMG-IV): sequencing the most valuable type-strain genomes for metagenomic binning, comparative biology and taxonomic classification.</title>
        <authorList>
            <person name="Goeker M."/>
        </authorList>
    </citation>
    <scope>NUCLEOTIDE SEQUENCE [LARGE SCALE GENOMIC DNA]</scope>
    <source>
        <strain evidence="4 5">LX-B</strain>
    </source>
</reference>
<dbReference type="InterPro" id="IPR001623">
    <property type="entry name" value="DnaJ_domain"/>
</dbReference>
<dbReference type="SUPFAM" id="SSF49493">
    <property type="entry name" value="HSP40/DnaJ peptide-binding domain"/>
    <property type="match status" value="2"/>
</dbReference>
<evidence type="ECO:0000313" key="5">
    <source>
        <dbReference type="Proteomes" id="UP000295008"/>
    </source>
</evidence>
<dbReference type="GO" id="GO:0051082">
    <property type="term" value="F:unfolded protein binding"/>
    <property type="evidence" value="ECO:0007669"/>
    <property type="project" value="InterPro"/>
</dbReference>
<accession>A0A4R1R322</accession>
<dbReference type="InterPro" id="IPR002939">
    <property type="entry name" value="DnaJ_C"/>
</dbReference>
<dbReference type="AlphaFoldDB" id="A0A4R1R322"/>
<organism evidence="4 5">
    <name type="scientific">Hydrogenispora ethanolica</name>
    <dbReference type="NCBI Taxonomy" id="1082276"/>
    <lineage>
        <taxon>Bacteria</taxon>
        <taxon>Bacillati</taxon>
        <taxon>Bacillota</taxon>
        <taxon>Hydrogenispora</taxon>
    </lineage>
</organism>
<dbReference type="PRINTS" id="PR00625">
    <property type="entry name" value="JDOMAIN"/>
</dbReference>
<evidence type="ECO:0000256" key="2">
    <source>
        <dbReference type="ARBA" id="ARBA00023186"/>
    </source>
</evidence>
<comment type="caution">
    <text evidence="4">The sequence shown here is derived from an EMBL/GenBank/DDBJ whole genome shotgun (WGS) entry which is preliminary data.</text>
</comment>
<evidence type="ECO:0000313" key="4">
    <source>
        <dbReference type="EMBL" id="TCL59803.1"/>
    </source>
</evidence>
<keyword evidence="5" id="KW-1185">Reference proteome</keyword>
<dbReference type="SUPFAM" id="SSF46565">
    <property type="entry name" value="Chaperone J-domain"/>
    <property type="match status" value="1"/>
</dbReference>
<dbReference type="CDD" id="cd06257">
    <property type="entry name" value="DnaJ"/>
    <property type="match status" value="1"/>
</dbReference>
<name>A0A4R1R322_HYDET</name>
<dbReference type="PANTHER" id="PTHR43096">
    <property type="entry name" value="DNAJ HOMOLOG 1, MITOCHONDRIAL-RELATED"/>
    <property type="match status" value="1"/>
</dbReference>
<dbReference type="PANTHER" id="PTHR43096:SF52">
    <property type="entry name" value="DNAJ HOMOLOG 1, MITOCHONDRIAL-RELATED"/>
    <property type="match status" value="1"/>
</dbReference>
<proteinExistence type="predicted"/>
<dbReference type="Pfam" id="PF00226">
    <property type="entry name" value="DnaJ"/>
    <property type="match status" value="1"/>
</dbReference>
<keyword evidence="2" id="KW-0143">Chaperone</keyword>
<protein>
    <submittedName>
        <fullName evidence="4">Curved DNA-binding protein</fullName>
    </submittedName>
</protein>
<dbReference type="Proteomes" id="UP000295008">
    <property type="component" value="Unassembled WGS sequence"/>
</dbReference>
<sequence length="316" mass="35017">MKFRDYYEVLGVPRTASDDEIKKAFRRLARKYHPDVNPGDKSAEEKFKEVNEAYTVLSDAEKRRRYDQLGPNWQNGADFTPPPGWEGFDVRYENMNDFFGSGRGTYDFSDFFNSLFGGGVFGGRGDGRRGSARPTARGQNLEAELPLTLQQIHRGGPHPFIYQTGEKRQSVEVNIPIGVRDGTTIRLAGMGMPGLGRSPAGDLYLRVKVQPDPRFTLSGQDDLQVELPVAPWEAVLGAKVAVPTIEGRVELTVPAGSQAGQRMRLRGQGLSRGQGGRGDQYVKLKIVVPTHPTAREQELFTRLAAESLFQPRPNGP</sequence>
<dbReference type="OrthoDB" id="9779889at2"/>
<dbReference type="GO" id="GO:0042026">
    <property type="term" value="P:protein refolding"/>
    <property type="evidence" value="ECO:0007669"/>
    <property type="project" value="TreeGrafter"/>
</dbReference>
<dbReference type="InterPro" id="IPR036869">
    <property type="entry name" value="J_dom_sf"/>
</dbReference>
<dbReference type="CDD" id="cd10747">
    <property type="entry name" value="DnaJ_C"/>
    <property type="match status" value="1"/>
</dbReference>
<dbReference type="FunFam" id="1.10.287.110:FF:000034">
    <property type="entry name" value="Chaperone protein DnaJ"/>
    <property type="match status" value="1"/>
</dbReference>
<dbReference type="GO" id="GO:0005737">
    <property type="term" value="C:cytoplasm"/>
    <property type="evidence" value="ECO:0007669"/>
    <property type="project" value="TreeGrafter"/>
</dbReference>
<feature type="domain" description="J" evidence="3">
    <location>
        <begin position="5"/>
        <end position="70"/>
    </location>
</feature>
<dbReference type="GO" id="GO:0006260">
    <property type="term" value="P:DNA replication"/>
    <property type="evidence" value="ECO:0007669"/>
    <property type="project" value="UniProtKB-KW"/>
</dbReference>
<dbReference type="RefSeq" id="WP_132016458.1">
    <property type="nucleotide sequence ID" value="NZ_SLUN01000037.1"/>
</dbReference>
<dbReference type="InterPro" id="IPR008971">
    <property type="entry name" value="HSP40/DnaJ_pept-bd"/>
</dbReference>
<keyword evidence="4" id="KW-0238">DNA-binding</keyword>
<evidence type="ECO:0000256" key="1">
    <source>
        <dbReference type="ARBA" id="ARBA00022705"/>
    </source>
</evidence>
<dbReference type="EMBL" id="SLUN01000037">
    <property type="protein sequence ID" value="TCL59803.1"/>
    <property type="molecule type" value="Genomic_DNA"/>
</dbReference>
<dbReference type="Gene3D" id="1.10.287.110">
    <property type="entry name" value="DnaJ domain"/>
    <property type="match status" value="1"/>
</dbReference>